<evidence type="ECO:0000313" key="4">
    <source>
        <dbReference type="EMBL" id="HGT40749.1"/>
    </source>
</evidence>
<sequence length="110" mass="12445">MGMASVMPLSFRALREQRAFEIEWSDGRHDRLSFFDVRCACPCAVCINELTGEQMLRPEHVDPRVEPRVLSHSGNYAVKIDWSDGHASGIYTWERLRQLGETCPPGAAPQ</sequence>
<protein>
    <submittedName>
        <fullName evidence="4">DUF971 domain-containing protein</fullName>
    </submittedName>
</protein>
<keyword evidence="1" id="KW-0479">Metal-binding</keyword>
<dbReference type="InterPro" id="IPR038492">
    <property type="entry name" value="GBBH-like_N_sf"/>
</dbReference>
<reference evidence="4" key="1">
    <citation type="journal article" date="2020" name="mSystems">
        <title>Genome- and Community-Level Interaction Insights into Carbon Utilization and Element Cycling Functions of Hydrothermarchaeota in Hydrothermal Sediment.</title>
        <authorList>
            <person name="Zhou Z."/>
            <person name="Liu Y."/>
            <person name="Xu W."/>
            <person name="Pan J."/>
            <person name="Luo Z.H."/>
            <person name="Li M."/>
        </authorList>
    </citation>
    <scope>NUCLEOTIDE SEQUENCE [LARGE SCALE GENOMIC DNA]</scope>
    <source>
        <strain evidence="4">SpSt-508</strain>
    </source>
</reference>
<dbReference type="PANTHER" id="PTHR35303">
    <property type="entry name" value="OS02G0197800 PROTEIN"/>
    <property type="match status" value="1"/>
</dbReference>
<proteinExistence type="predicted"/>
<dbReference type="Pfam" id="PF06155">
    <property type="entry name" value="GBBH-like_N"/>
    <property type="match status" value="1"/>
</dbReference>
<keyword evidence="2" id="KW-0408">Iron</keyword>
<feature type="domain" description="Gamma-butyrobetaine hydroxylase-like N-terminal" evidence="3">
    <location>
        <begin position="14"/>
        <end position="97"/>
    </location>
</feature>
<dbReference type="EMBL" id="DSVQ01000018">
    <property type="protein sequence ID" value="HGT40749.1"/>
    <property type="molecule type" value="Genomic_DNA"/>
</dbReference>
<comment type="caution">
    <text evidence="4">The sequence shown here is derived from an EMBL/GenBank/DDBJ whole genome shotgun (WGS) entry which is preliminary data.</text>
</comment>
<evidence type="ECO:0000259" key="3">
    <source>
        <dbReference type="Pfam" id="PF06155"/>
    </source>
</evidence>
<name>A0A7C4QTX8_9PLAN</name>
<dbReference type="GO" id="GO:0046872">
    <property type="term" value="F:metal ion binding"/>
    <property type="evidence" value="ECO:0007669"/>
    <property type="project" value="UniProtKB-KW"/>
</dbReference>
<evidence type="ECO:0000256" key="2">
    <source>
        <dbReference type="ARBA" id="ARBA00023004"/>
    </source>
</evidence>
<dbReference type="AlphaFoldDB" id="A0A7C4QTX8"/>
<dbReference type="Gene3D" id="3.30.2020.30">
    <property type="match status" value="1"/>
</dbReference>
<gene>
    <name evidence="4" type="ORF">ENS64_16010</name>
</gene>
<evidence type="ECO:0000256" key="1">
    <source>
        <dbReference type="ARBA" id="ARBA00022723"/>
    </source>
</evidence>
<organism evidence="4">
    <name type="scientific">Schlesneria paludicola</name>
    <dbReference type="NCBI Taxonomy" id="360056"/>
    <lineage>
        <taxon>Bacteria</taxon>
        <taxon>Pseudomonadati</taxon>
        <taxon>Planctomycetota</taxon>
        <taxon>Planctomycetia</taxon>
        <taxon>Planctomycetales</taxon>
        <taxon>Planctomycetaceae</taxon>
        <taxon>Schlesneria</taxon>
    </lineage>
</organism>
<accession>A0A7C4QTX8</accession>
<dbReference type="InterPro" id="IPR010376">
    <property type="entry name" value="GBBH-like_N"/>
</dbReference>